<dbReference type="EMBL" id="FQUE01000002">
    <property type="protein sequence ID" value="SHE93278.1"/>
    <property type="molecule type" value="Genomic_DNA"/>
</dbReference>
<dbReference type="AlphaFoldDB" id="A0A1M4XIR2"/>
<evidence type="ECO:0008006" key="3">
    <source>
        <dbReference type="Google" id="ProtNLM"/>
    </source>
</evidence>
<accession>A0A1M4XIR2</accession>
<dbReference type="Proteomes" id="UP000183987">
    <property type="component" value="Unassembled WGS sequence"/>
</dbReference>
<evidence type="ECO:0000313" key="2">
    <source>
        <dbReference type="Proteomes" id="UP000183987"/>
    </source>
</evidence>
<sequence length="50" mass="5725">MTGFSHGSEFCEQLSRKLYVYRSYVLRFGRSALAPGRKTLAEADKPSFHK</sequence>
<gene>
    <name evidence="1" type="ORF">SAMN05444339_102495</name>
</gene>
<evidence type="ECO:0000313" key="1">
    <source>
        <dbReference type="EMBL" id="SHE93278.1"/>
    </source>
</evidence>
<reference evidence="2" key="1">
    <citation type="submission" date="2016-11" db="EMBL/GenBank/DDBJ databases">
        <authorList>
            <person name="Varghese N."/>
            <person name="Submissions S."/>
        </authorList>
    </citation>
    <scope>NUCLEOTIDE SEQUENCE [LARGE SCALE GENOMIC DNA]</scope>
    <source>
        <strain evidence="2">DSM 29326</strain>
    </source>
</reference>
<name>A0A1M4XIR2_LOKAT</name>
<keyword evidence="2" id="KW-1185">Reference proteome</keyword>
<proteinExistence type="predicted"/>
<protein>
    <recommendedName>
        <fullName evidence="3">Transposase</fullName>
    </recommendedName>
</protein>
<organism evidence="1 2">
    <name type="scientific">Loktanella atrilutea</name>
    <dbReference type="NCBI Taxonomy" id="366533"/>
    <lineage>
        <taxon>Bacteria</taxon>
        <taxon>Pseudomonadati</taxon>
        <taxon>Pseudomonadota</taxon>
        <taxon>Alphaproteobacteria</taxon>
        <taxon>Rhodobacterales</taxon>
        <taxon>Roseobacteraceae</taxon>
        <taxon>Loktanella</taxon>
    </lineage>
</organism>